<sequence length="521" mass="59211">MQGEIQQIIILGGGAAGWLTAGILAAQHQLNPAIRITLVESPDVKILGVGEGTWPTMRDTLRKMGVSETAFIRECDASFKQGTQFQSWVNGDDKDCYFHPFSLPQGHFDGLPTRYWPMLADKLSFAEAVSTQPLLCQQFRAPKQPQTPEFAGVVNYGYHLDAVKFADFLRRHCTEKLGVHHHYAHVTGVTVDEQEHITALQTLGEPIIGDLFIDCSGFQAQLIHQHYHIPFHDLRHVLFNDSAMVWQQTHDTENSSLASATISTAQAAGWIWDIALPTRRGLGYVYASEHLSDEQAAAGLQDYIRKHFAGSDPESITPRKISFNPGYRTKFWHRNCIAIGTSAGFIEPLEASALVLIELSASYLSQQLPRTREQMNIVAKRFNEVFQYRWQRITEFLKLHYVASQRRDHDYWLAHQMPDSIPEALRENLLLWQHNTPSRFDFPHAEEVFPAASYQYILYGMGVHANTPVPNQTMQRSLAEQYLKQTLELGQKQLQYLPSNRELLAHIHHHATDPQRLQGIT</sequence>
<evidence type="ECO:0000313" key="3">
    <source>
        <dbReference type="EMBL" id="TDQ51347.1"/>
    </source>
</evidence>
<dbReference type="PIRSF" id="PIRSF011396">
    <property type="entry name" value="Trp_halogenase"/>
    <property type="match status" value="1"/>
</dbReference>
<keyword evidence="4" id="KW-1185">Reference proteome</keyword>
<dbReference type="PANTHER" id="PTHR43747:SF4">
    <property type="entry name" value="FLAVIN-DEPENDENT TRYPTOPHAN HALOGENASE"/>
    <property type="match status" value="1"/>
</dbReference>
<dbReference type="Pfam" id="PF04820">
    <property type="entry name" value="Trp_halogenase"/>
    <property type="match status" value="1"/>
</dbReference>
<dbReference type="Gene3D" id="3.50.50.60">
    <property type="entry name" value="FAD/NAD(P)-binding domain"/>
    <property type="match status" value="1"/>
</dbReference>
<dbReference type="InterPro" id="IPR006905">
    <property type="entry name" value="Flavin_halogenase"/>
</dbReference>
<reference evidence="3 4" key="1">
    <citation type="submission" date="2019-03" db="EMBL/GenBank/DDBJ databases">
        <title>Genomic Encyclopedia of Type Strains, Phase IV (KMG-IV): sequencing the most valuable type-strain genomes for metagenomic binning, comparative biology and taxonomic classification.</title>
        <authorList>
            <person name="Goeker M."/>
        </authorList>
    </citation>
    <scope>NUCLEOTIDE SEQUENCE [LARGE SCALE GENOMIC DNA]</scope>
    <source>
        <strain evidence="3 4">DSM 103792</strain>
    </source>
</reference>
<name>A0A4V3D8D4_9GAMM</name>
<dbReference type="AlphaFoldDB" id="A0A4V3D8D4"/>
<feature type="binding site" evidence="2">
    <location>
        <position position="186"/>
    </location>
    <ligand>
        <name>FAD</name>
        <dbReference type="ChEBI" id="CHEBI:57692"/>
    </ligand>
</feature>
<comment type="caution">
    <text evidence="3">The sequence shown here is derived from an EMBL/GenBank/DDBJ whole genome shotgun (WGS) entry which is preliminary data.</text>
</comment>
<keyword evidence="2" id="KW-0547">Nucleotide-binding</keyword>
<dbReference type="SUPFAM" id="SSF51905">
    <property type="entry name" value="FAD/NAD(P)-binding domain"/>
    <property type="match status" value="1"/>
</dbReference>
<protein>
    <submittedName>
        <fullName evidence="3">Tryptophan halogenase</fullName>
    </submittedName>
</protein>
<keyword evidence="2" id="KW-0285">Flavoprotein</keyword>
<proteinExistence type="predicted"/>
<evidence type="ECO:0000313" key="4">
    <source>
        <dbReference type="Proteomes" id="UP000295375"/>
    </source>
</evidence>
<keyword evidence="2" id="KW-0274">FAD</keyword>
<organism evidence="3 4">
    <name type="scientific">Permianibacter aggregans</name>
    <dbReference type="NCBI Taxonomy" id="1510150"/>
    <lineage>
        <taxon>Bacteria</taxon>
        <taxon>Pseudomonadati</taxon>
        <taxon>Pseudomonadota</taxon>
        <taxon>Gammaproteobacteria</taxon>
        <taxon>Pseudomonadales</taxon>
        <taxon>Pseudomonadaceae</taxon>
        <taxon>Permianibacter</taxon>
    </lineage>
</organism>
<feature type="binding site" evidence="2">
    <location>
        <position position="350"/>
    </location>
    <ligand>
        <name>FAD</name>
        <dbReference type="ChEBI" id="CHEBI:57692"/>
    </ligand>
</feature>
<evidence type="ECO:0000256" key="2">
    <source>
        <dbReference type="PIRSR" id="PIRSR011396-2"/>
    </source>
</evidence>
<dbReference type="PANTHER" id="PTHR43747">
    <property type="entry name" value="FAD-BINDING PROTEIN"/>
    <property type="match status" value="1"/>
</dbReference>
<evidence type="ECO:0000256" key="1">
    <source>
        <dbReference type="PIRSR" id="PIRSR011396-1"/>
    </source>
</evidence>
<dbReference type="GO" id="GO:0004497">
    <property type="term" value="F:monooxygenase activity"/>
    <property type="evidence" value="ECO:0007669"/>
    <property type="project" value="InterPro"/>
</dbReference>
<gene>
    <name evidence="3" type="ORF">EV696_101321</name>
</gene>
<feature type="active site" evidence="1">
    <location>
        <position position="80"/>
    </location>
</feature>
<dbReference type="EMBL" id="SNYM01000001">
    <property type="protein sequence ID" value="TDQ51347.1"/>
    <property type="molecule type" value="Genomic_DNA"/>
</dbReference>
<accession>A0A4V3D8D4</accession>
<dbReference type="GO" id="GO:0000166">
    <property type="term" value="F:nucleotide binding"/>
    <property type="evidence" value="ECO:0007669"/>
    <property type="project" value="UniProtKB-KW"/>
</dbReference>
<dbReference type="InterPro" id="IPR036188">
    <property type="entry name" value="FAD/NAD-bd_sf"/>
</dbReference>
<dbReference type="InterPro" id="IPR050816">
    <property type="entry name" value="Flavin-dep_Halogenase_NPB"/>
</dbReference>
<dbReference type="OrthoDB" id="462203at2"/>
<dbReference type="InterPro" id="IPR033856">
    <property type="entry name" value="Trp_halogen"/>
</dbReference>
<feature type="binding site" evidence="2">
    <location>
        <position position="80"/>
    </location>
    <ligand>
        <name>7-chloro-L-tryptophan</name>
        <dbReference type="ChEBI" id="CHEBI:58713"/>
    </ligand>
</feature>
<dbReference type="Proteomes" id="UP000295375">
    <property type="component" value="Unassembled WGS sequence"/>
</dbReference>
<feature type="binding site" evidence="2">
    <location>
        <begin position="13"/>
        <end position="16"/>
    </location>
    <ligand>
        <name>FAD</name>
        <dbReference type="ChEBI" id="CHEBI:57692"/>
    </ligand>
</feature>
<dbReference type="RefSeq" id="WP_133587259.1">
    <property type="nucleotide sequence ID" value="NZ_CP037953.1"/>
</dbReference>